<reference evidence="1 2" key="1">
    <citation type="submission" date="2023-04" db="EMBL/GenBank/DDBJ databases">
        <title>Forest soil microbial communities from Buena Vista Peninsula, Colon Province, Panama.</title>
        <authorList>
            <person name="Bouskill N."/>
        </authorList>
    </citation>
    <scope>NUCLEOTIDE SEQUENCE [LARGE SCALE GENOMIC DNA]</scope>
    <source>
        <strain evidence="1 2">CFH S0262</strain>
    </source>
</reference>
<protein>
    <submittedName>
        <fullName evidence="1">Uncharacterized protein</fullName>
    </submittedName>
</protein>
<evidence type="ECO:0000313" key="1">
    <source>
        <dbReference type="EMBL" id="MDH6284911.1"/>
    </source>
</evidence>
<dbReference type="EMBL" id="JARXVC010000030">
    <property type="protein sequence ID" value="MDH6284911.1"/>
    <property type="molecule type" value="Genomic_DNA"/>
</dbReference>
<dbReference type="Proteomes" id="UP001160334">
    <property type="component" value="Unassembled WGS sequence"/>
</dbReference>
<evidence type="ECO:0000313" key="2">
    <source>
        <dbReference type="Proteomes" id="UP001160334"/>
    </source>
</evidence>
<organism evidence="1 2">
    <name type="scientific">Prescottella agglutinans</name>
    <dbReference type="NCBI Taxonomy" id="1644129"/>
    <lineage>
        <taxon>Bacteria</taxon>
        <taxon>Bacillati</taxon>
        <taxon>Actinomycetota</taxon>
        <taxon>Actinomycetes</taxon>
        <taxon>Mycobacteriales</taxon>
        <taxon>Nocardiaceae</taxon>
        <taxon>Prescottella</taxon>
    </lineage>
</organism>
<gene>
    <name evidence="1" type="ORF">M2280_006175</name>
</gene>
<proteinExistence type="predicted"/>
<name>A0ABT6MKR3_9NOCA</name>
<sequence>MVGRRTHTLEPTPVHCRVQWGNRIQPQLLTQPNPILPQLVIPVLADTALRVLDPTGPYPSCTLYPLNLLTARAVLEHMMNLLSRRSL</sequence>
<comment type="caution">
    <text evidence="1">The sequence shown here is derived from an EMBL/GenBank/DDBJ whole genome shotgun (WGS) entry which is preliminary data.</text>
</comment>
<keyword evidence="2" id="KW-1185">Reference proteome</keyword>
<accession>A0ABT6MKR3</accession>